<name>A0A7S2KTV5_9STRA</name>
<feature type="compositionally biased region" description="Polar residues" evidence="3">
    <location>
        <begin position="22"/>
        <end position="35"/>
    </location>
</feature>
<dbReference type="AlphaFoldDB" id="A0A7S2KTV5"/>
<evidence type="ECO:0000259" key="4">
    <source>
        <dbReference type="PROSITE" id="PS50118"/>
    </source>
</evidence>
<evidence type="ECO:0000256" key="2">
    <source>
        <dbReference type="PROSITE-ProRule" id="PRU00267"/>
    </source>
</evidence>
<dbReference type="EMBL" id="HBGY01018132">
    <property type="protein sequence ID" value="CAD9585640.1"/>
    <property type="molecule type" value="Transcribed_RNA"/>
</dbReference>
<dbReference type="InterPro" id="IPR036910">
    <property type="entry name" value="HMG_box_dom_sf"/>
</dbReference>
<feature type="region of interest" description="Disordered" evidence="3">
    <location>
        <begin position="218"/>
        <end position="284"/>
    </location>
</feature>
<feature type="compositionally biased region" description="Basic residues" evidence="3">
    <location>
        <begin position="92"/>
        <end position="105"/>
    </location>
</feature>
<feature type="compositionally biased region" description="Basic and acidic residues" evidence="3">
    <location>
        <begin position="218"/>
        <end position="229"/>
    </location>
</feature>
<evidence type="ECO:0000313" key="5">
    <source>
        <dbReference type="EMBL" id="CAD9585640.1"/>
    </source>
</evidence>
<dbReference type="Gene3D" id="1.10.30.10">
    <property type="entry name" value="High mobility group box domain"/>
    <property type="match status" value="1"/>
</dbReference>
<dbReference type="Pfam" id="PF00505">
    <property type="entry name" value="HMG_box"/>
    <property type="match status" value="1"/>
</dbReference>
<dbReference type="SUPFAM" id="SSF47095">
    <property type="entry name" value="HMG-box"/>
    <property type="match status" value="1"/>
</dbReference>
<accession>A0A7S2KTV5</accession>
<sequence length="414" mass="46536">MGAPMGVYYFPPNYQNMQGYQQFPLSNDGMGSNIYNRPASGDYMHQRSSTSRPSAILESSSMPTSYDHQHASSEVAQEQSPNTPTSSQPKPTRPKRKKPKDKPKRPLSAYNIFFREERANILAESAPGGEDAVGSAKPAGEEGEAPQRENKRPKKKRKKIPHGKVTFENLAKMIGSRWKELPPSRLQYYQDLADKDTIRYEEEMSVWSQKMKDAKAKSAKEMKEKREIEISLQPSDEEENQKVKDSATDDRKKNAVPDRTNNLGHHVDQRHDQPGSLLSNSSWSNAGQYNNYPPIMMMPSMPVPNAMMPSQFPAVAADNIMINAQGQRQAGEMPSEINNNFSHSPAQYQMPQVMMPQFMMGQNQGFMPMGTNYPVHNVYMPYGTGSQYDNERARGASGGRGAGDYEDIEAQQPR</sequence>
<dbReference type="PANTHER" id="PTHR48112:SF15">
    <property type="entry name" value="HMG BOX DOMAIN-CONTAINING PROTEIN"/>
    <property type="match status" value="1"/>
</dbReference>
<feature type="region of interest" description="Disordered" evidence="3">
    <location>
        <begin position="22"/>
        <end position="163"/>
    </location>
</feature>
<feature type="DNA-binding region" description="HMG box" evidence="2">
    <location>
        <begin position="103"/>
        <end position="208"/>
    </location>
</feature>
<feature type="compositionally biased region" description="Polar residues" evidence="3">
    <location>
        <begin position="46"/>
        <end position="88"/>
    </location>
</feature>
<gene>
    <name evidence="5" type="ORF">LDAN0321_LOCUS11677</name>
</gene>
<dbReference type="PANTHER" id="PTHR48112">
    <property type="entry name" value="HIGH MOBILITY GROUP PROTEIN DSP1"/>
    <property type="match status" value="1"/>
</dbReference>
<feature type="compositionally biased region" description="Basic and acidic residues" evidence="3">
    <location>
        <begin position="240"/>
        <end position="256"/>
    </location>
</feature>
<evidence type="ECO:0000256" key="1">
    <source>
        <dbReference type="ARBA" id="ARBA00023125"/>
    </source>
</evidence>
<keyword evidence="2" id="KW-0539">Nucleus</keyword>
<reference evidence="5" key="1">
    <citation type="submission" date="2021-01" db="EMBL/GenBank/DDBJ databases">
        <authorList>
            <person name="Corre E."/>
            <person name="Pelletier E."/>
            <person name="Niang G."/>
            <person name="Scheremetjew M."/>
            <person name="Finn R."/>
            <person name="Kale V."/>
            <person name="Holt S."/>
            <person name="Cochrane G."/>
            <person name="Meng A."/>
            <person name="Brown T."/>
            <person name="Cohen L."/>
        </authorList>
    </citation>
    <scope>NUCLEOTIDE SEQUENCE</scope>
    <source>
        <strain evidence="5">B650</strain>
    </source>
</reference>
<dbReference type="PROSITE" id="PS50118">
    <property type="entry name" value="HMG_BOX_2"/>
    <property type="match status" value="1"/>
</dbReference>
<proteinExistence type="predicted"/>
<dbReference type="SMART" id="SM00398">
    <property type="entry name" value="HMG"/>
    <property type="match status" value="1"/>
</dbReference>
<evidence type="ECO:0000256" key="3">
    <source>
        <dbReference type="SAM" id="MobiDB-lite"/>
    </source>
</evidence>
<feature type="compositionally biased region" description="Acidic residues" evidence="3">
    <location>
        <begin position="404"/>
        <end position="414"/>
    </location>
</feature>
<organism evidence="5">
    <name type="scientific">Leptocylindrus danicus</name>
    <dbReference type="NCBI Taxonomy" id="163516"/>
    <lineage>
        <taxon>Eukaryota</taxon>
        <taxon>Sar</taxon>
        <taxon>Stramenopiles</taxon>
        <taxon>Ochrophyta</taxon>
        <taxon>Bacillariophyta</taxon>
        <taxon>Coscinodiscophyceae</taxon>
        <taxon>Chaetocerotophycidae</taxon>
        <taxon>Leptocylindrales</taxon>
        <taxon>Leptocylindraceae</taxon>
        <taxon>Leptocylindrus</taxon>
    </lineage>
</organism>
<keyword evidence="1 2" id="KW-0238">DNA-binding</keyword>
<feature type="compositionally biased region" description="Basic residues" evidence="3">
    <location>
        <begin position="151"/>
        <end position="162"/>
    </location>
</feature>
<feature type="region of interest" description="Disordered" evidence="3">
    <location>
        <begin position="386"/>
        <end position="414"/>
    </location>
</feature>
<dbReference type="InterPro" id="IPR009071">
    <property type="entry name" value="HMG_box_dom"/>
</dbReference>
<dbReference type="GO" id="GO:0005634">
    <property type="term" value="C:nucleus"/>
    <property type="evidence" value="ECO:0007669"/>
    <property type="project" value="UniProtKB-UniRule"/>
</dbReference>
<feature type="domain" description="HMG box" evidence="4">
    <location>
        <begin position="103"/>
        <end position="208"/>
    </location>
</feature>
<dbReference type="GO" id="GO:0003677">
    <property type="term" value="F:DNA binding"/>
    <property type="evidence" value="ECO:0007669"/>
    <property type="project" value="UniProtKB-UniRule"/>
</dbReference>
<protein>
    <recommendedName>
        <fullName evidence="4">HMG box domain-containing protein</fullName>
    </recommendedName>
</protein>
<dbReference type="InterPro" id="IPR050342">
    <property type="entry name" value="HMGB"/>
</dbReference>